<keyword evidence="2" id="KW-1185">Reference proteome</keyword>
<proteinExistence type="predicted"/>
<reference evidence="1" key="1">
    <citation type="submission" date="2021-10" db="EMBL/GenBank/DDBJ databases">
        <title>Tropical sea cucumber genome reveals ecological adaptation and Cuvierian tubules defense mechanism.</title>
        <authorList>
            <person name="Chen T."/>
        </authorList>
    </citation>
    <scope>NUCLEOTIDE SEQUENCE</scope>
    <source>
        <strain evidence="1">Nanhai2018</strain>
        <tissue evidence="1">Muscle</tissue>
    </source>
</reference>
<dbReference type="PANTHER" id="PTHR38681">
    <property type="entry name" value="RETROVIRUS-RELATED POL POLYPROTEIN FROM TRANSPOSON 412-LIKE PROTEIN-RELATED"/>
    <property type="match status" value="1"/>
</dbReference>
<evidence type="ECO:0000313" key="1">
    <source>
        <dbReference type="EMBL" id="KAJ8043194.1"/>
    </source>
</evidence>
<dbReference type="AlphaFoldDB" id="A0A9Q1CEI5"/>
<organism evidence="1 2">
    <name type="scientific">Holothuria leucospilota</name>
    <name type="common">Black long sea cucumber</name>
    <name type="synonym">Mertensiothuria leucospilota</name>
    <dbReference type="NCBI Taxonomy" id="206669"/>
    <lineage>
        <taxon>Eukaryota</taxon>
        <taxon>Metazoa</taxon>
        <taxon>Echinodermata</taxon>
        <taxon>Eleutherozoa</taxon>
        <taxon>Echinozoa</taxon>
        <taxon>Holothuroidea</taxon>
        <taxon>Aspidochirotacea</taxon>
        <taxon>Aspidochirotida</taxon>
        <taxon>Holothuriidae</taxon>
        <taxon>Holothuria</taxon>
    </lineage>
</organism>
<sequence length="143" mass="16165">MVLLGIRSAPRVDTNCSVAEMVFGVTLALPSDLVTTTGDTIPDPCDYVDRLRQHMSNMRPLITRPTTRSSHIPKELSSCTHVWVRTDAVRKPLQPPYKGPYKVLKRSDKFYTLEVNGRQDNVSIDRLKVAHLDDSWESQLNST</sequence>
<dbReference type="Proteomes" id="UP001152320">
    <property type="component" value="Chromosome 4"/>
</dbReference>
<dbReference type="OrthoDB" id="10056584at2759"/>
<accession>A0A9Q1CEI5</accession>
<comment type="caution">
    <text evidence="1">The sequence shown here is derived from an EMBL/GenBank/DDBJ whole genome shotgun (WGS) entry which is preliminary data.</text>
</comment>
<evidence type="ECO:0000313" key="2">
    <source>
        <dbReference type="Proteomes" id="UP001152320"/>
    </source>
</evidence>
<name>A0A9Q1CEI5_HOLLE</name>
<dbReference type="PANTHER" id="PTHR38681:SF1">
    <property type="entry name" value="RETROVIRUS-RELATED POL POLYPROTEIN FROM TRANSPOSON 412-LIKE PROTEIN"/>
    <property type="match status" value="1"/>
</dbReference>
<protein>
    <submittedName>
        <fullName evidence="1">Uncharacterized protein</fullName>
    </submittedName>
</protein>
<dbReference type="EMBL" id="JAIZAY010000004">
    <property type="protein sequence ID" value="KAJ8043194.1"/>
    <property type="molecule type" value="Genomic_DNA"/>
</dbReference>
<gene>
    <name evidence="1" type="ORF">HOLleu_10177</name>
</gene>